<comment type="caution">
    <text evidence="6">The sequence shown here is derived from an EMBL/GenBank/DDBJ whole genome shotgun (WGS) entry which is preliminary data.</text>
</comment>
<feature type="chain" id="PRO_5005102070" description="Flagella basal body P-ring formation protein FlgA" evidence="4">
    <location>
        <begin position="17"/>
        <end position="140"/>
    </location>
</feature>
<gene>
    <name evidence="6" type="primary">flgA</name>
    <name evidence="6" type="ORF">ACMU_02245</name>
</gene>
<dbReference type="EMBL" id="JFKE01000001">
    <property type="protein sequence ID" value="KAJ57343.1"/>
    <property type="molecule type" value="Genomic_DNA"/>
</dbReference>
<proteinExistence type="inferred from homology"/>
<dbReference type="OrthoDB" id="7619725at2"/>
<protein>
    <recommendedName>
        <fullName evidence="4">Flagella basal body P-ring formation protein FlgA</fullName>
    </recommendedName>
</protein>
<dbReference type="Pfam" id="PF13144">
    <property type="entry name" value="ChapFlgA"/>
    <property type="match status" value="1"/>
</dbReference>
<dbReference type="Gene3D" id="3.90.1210.10">
    <property type="entry name" value="Antifreeze-like/N-acetylneuraminic acid synthase C-terminal domain"/>
    <property type="match status" value="1"/>
</dbReference>
<dbReference type="CDD" id="cd11614">
    <property type="entry name" value="SAF_CpaB_FlgA_like"/>
    <property type="match status" value="1"/>
</dbReference>
<feature type="signal peptide" evidence="4">
    <location>
        <begin position="1"/>
        <end position="16"/>
    </location>
</feature>
<dbReference type="PANTHER" id="PTHR36307:SF1">
    <property type="entry name" value="FLAGELLA BASAL BODY P-RING FORMATION PROTEIN FLGA"/>
    <property type="match status" value="1"/>
</dbReference>
<dbReference type="PANTHER" id="PTHR36307">
    <property type="entry name" value="FLAGELLA BASAL BODY P-RING FORMATION PROTEIN FLGA"/>
    <property type="match status" value="1"/>
</dbReference>
<dbReference type="AlphaFoldDB" id="A0A037ZP67"/>
<keyword evidence="3 4" id="KW-0574">Periplasm</keyword>
<evidence type="ECO:0000256" key="2">
    <source>
        <dbReference type="ARBA" id="ARBA00022729"/>
    </source>
</evidence>
<comment type="subcellular location">
    <subcellularLocation>
        <location evidence="1 4">Periplasm</location>
    </subcellularLocation>
</comment>
<keyword evidence="6" id="KW-0282">Flagellum</keyword>
<dbReference type="Gene3D" id="2.30.30.760">
    <property type="match status" value="1"/>
</dbReference>
<dbReference type="RefSeq" id="WP_035255641.1">
    <property type="nucleotide sequence ID" value="NZ_JFKE01000001.1"/>
</dbReference>
<dbReference type="STRING" id="1454373.ACMU_02245"/>
<dbReference type="InterPro" id="IPR013974">
    <property type="entry name" value="SAF"/>
</dbReference>
<keyword evidence="7" id="KW-1185">Reference proteome</keyword>
<evidence type="ECO:0000256" key="1">
    <source>
        <dbReference type="ARBA" id="ARBA00004418"/>
    </source>
</evidence>
<keyword evidence="6" id="KW-0969">Cilium</keyword>
<keyword evidence="4" id="KW-1005">Bacterial flagellum biogenesis</keyword>
<comment type="function">
    <text evidence="4">Involved in the assembly process of the P-ring formation. It may associate with FlgF on the rod constituting a structure essential for the P-ring assembly or may act as a modulator protein for the P-ring assembly.</text>
</comment>
<dbReference type="GO" id="GO:0044780">
    <property type="term" value="P:bacterial-type flagellum assembly"/>
    <property type="evidence" value="ECO:0007669"/>
    <property type="project" value="InterPro"/>
</dbReference>
<evidence type="ECO:0000313" key="7">
    <source>
        <dbReference type="Proteomes" id="UP000026249"/>
    </source>
</evidence>
<dbReference type="SMART" id="SM00858">
    <property type="entry name" value="SAF"/>
    <property type="match status" value="1"/>
</dbReference>
<accession>A0A037ZP67</accession>
<comment type="similarity">
    <text evidence="4">Belongs to the FlgA family.</text>
</comment>
<dbReference type="Proteomes" id="UP000026249">
    <property type="component" value="Unassembled WGS sequence"/>
</dbReference>
<dbReference type="GO" id="GO:0042597">
    <property type="term" value="C:periplasmic space"/>
    <property type="evidence" value="ECO:0007669"/>
    <property type="project" value="UniProtKB-SubCell"/>
</dbReference>
<evidence type="ECO:0000256" key="3">
    <source>
        <dbReference type="ARBA" id="ARBA00022764"/>
    </source>
</evidence>
<dbReference type="InterPro" id="IPR017585">
    <property type="entry name" value="SAF_FlgA"/>
</dbReference>
<name>A0A037ZP67_9RHOB</name>
<evidence type="ECO:0000256" key="4">
    <source>
        <dbReference type="RuleBase" id="RU362063"/>
    </source>
</evidence>
<keyword evidence="2 4" id="KW-0732">Signal</keyword>
<feature type="domain" description="SAF" evidence="5">
    <location>
        <begin position="16"/>
        <end position="74"/>
    </location>
</feature>
<organism evidence="6 7">
    <name type="scientific">Actibacterium mucosum KCTC 23349</name>
    <dbReference type="NCBI Taxonomy" id="1454373"/>
    <lineage>
        <taxon>Bacteria</taxon>
        <taxon>Pseudomonadati</taxon>
        <taxon>Pseudomonadota</taxon>
        <taxon>Alphaproteobacteria</taxon>
        <taxon>Rhodobacterales</taxon>
        <taxon>Roseobacteraceae</taxon>
        <taxon>Actibacterium</taxon>
    </lineage>
</organism>
<evidence type="ECO:0000259" key="5">
    <source>
        <dbReference type="SMART" id="SM00858"/>
    </source>
</evidence>
<dbReference type="NCBIfam" id="TIGR03170">
    <property type="entry name" value="flgA_cterm"/>
    <property type="match status" value="1"/>
</dbReference>
<sequence>MRILLVFLLLPTSILADTLVAARTIRAQSVIMPEDLSLVGHDVPGTLADPDAAIGMEARVMLYAGRPIRPGDLTPPALVDRNQIVTLWYVRGGLAISAEGRALGRAAMGDRLRVMNLASRSTVTGTVTETGEIIVGPPTR</sequence>
<reference evidence="6 7" key="1">
    <citation type="submission" date="2014-03" db="EMBL/GenBank/DDBJ databases">
        <title>Draft Genome Sequence of Actibacterium mucosum KCTC 23349, a Marine Alphaproteobacterium with Complex Ionic Requirements Isolated from Mediterranean Seawater at Malvarrosa Beach, Valencia, Spain.</title>
        <authorList>
            <person name="Arahal D.R."/>
            <person name="Shao Z."/>
            <person name="Lai Q."/>
            <person name="Pujalte M.J."/>
        </authorList>
    </citation>
    <scope>NUCLEOTIDE SEQUENCE [LARGE SCALE GENOMIC DNA]</scope>
    <source>
        <strain evidence="6 7">KCTC 23349</strain>
    </source>
</reference>
<keyword evidence="6" id="KW-0966">Cell projection</keyword>
<evidence type="ECO:0000313" key="6">
    <source>
        <dbReference type="EMBL" id="KAJ57343.1"/>
    </source>
</evidence>
<dbReference type="InterPro" id="IPR039246">
    <property type="entry name" value="Flagellar_FlgA"/>
</dbReference>